<evidence type="ECO:0000313" key="2">
    <source>
        <dbReference type="EMBL" id="KAF2636216.1"/>
    </source>
</evidence>
<dbReference type="Pfam" id="PF06985">
    <property type="entry name" value="HET"/>
    <property type="match status" value="1"/>
</dbReference>
<dbReference type="PANTHER" id="PTHR33112">
    <property type="entry name" value="DOMAIN PROTEIN, PUTATIVE-RELATED"/>
    <property type="match status" value="1"/>
</dbReference>
<evidence type="ECO:0000313" key="3">
    <source>
        <dbReference type="Proteomes" id="UP000799753"/>
    </source>
</evidence>
<feature type="domain" description="Heterokaryon incompatibility" evidence="1">
    <location>
        <begin position="209"/>
        <end position="360"/>
    </location>
</feature>
<gene>
    <name evidence="2" type="ORF">P280DRAFT_160567</name>
</gene>
<dbReference type="OrthoDB" id="5362512at2759"/>
<dbReference type="AlphaFoldDB" id="A0A6A6RLX1"/>
<dbReference type="EMBL" id="MU006800">
    <property type="protein sequence ID" value="KAF2636216.1"/>
    <property type="molecule type" value="Genomic_DNA"/>
</dbReference>
<protein>
    <submittedName>
        <fullName evidence="2">HET-domain-containing protein</fullName>
    </submittedName>
</protein>
<dbReference type="PANTHER" id="PTHR33112:SF10">
    <property type="entry name" value="TOL"/>
    <property type="match status" value="1"/>
</dbReference>
<accession>A0A6A6RLX1</accession>
<dbReference type="InterPro" id="IPR010730">
    <property type="entry name" value="HET"/>
</dbReference>
<organism evidence="2 3">
    <name type="scientific">Massarina eburnea CBS 473.64</name>
    <dbReference type="NCBI Taxonomy" id="1395130"/>
    <lineage>
        <taxon>Eukaryota</taxon>
        <taxon>Fungi</taxon>
        <taxon>Dikarya</taxon>
        <taxon>Ascomycota</taxon>
        <taxon>Pezizomycotina</taxon>
        <taxon>Dothideomycetes</taxon>
        <taxon>Pleosporomycetidae</taxon>
        <taxon>Pleosporales</taxon>
        <taxon>Massarineae</taxon>
        <taxon>Massarinaceae</taxon>
        <taxon>Massarina</taxon>
    </lineage>
</organism>
<dbReference type="Proteomes" id="UP000799753">
    <property type="component" value="Unassembled WGS sequence"/>
</dbReference>
<name>A0A6A6RLX1_9PLEO</name>
<proteinExistence type="predicted"/>
<keyword evidence="3" id="KW-1185">Reference proteome</keyword>
<evidence type="ECO:0000259" key="1">
    <source>
        <dbReference type="Pfam" id="PF06985"/>
    </source>
</evidence>
<reference evidence="2" key="1">
    <citation type="journal article" date="2020" name="Stud. Mycol.">
        <title>101 Dothideomycetes genomes: a test case for predicting lifestyles and emergence of pathogens.</title>
        <authorList>
            <person name="Haridas S."/>
            <person name="Albert R."/>
            <person name="Binder M."/>
            <person name="Bloem J."/>
            <person name="Labutti K."/>
            <person name="Salamov A."/>
            <person name="Andreopoulos B."/>
            <person name="Baker S."/>
            <person name="Barry K."/>
            <person name="Bills G."/>
            <person name="Bluhm B."/>
            <person name="Cannon C."/>
            <person name="Castanera R."/>
            <person name="Culley D."/>
            <person name="Daum C."/>
            <person name="Ezra D."/>
            <person name="Gonzalez J."/>
            <person name="Henrissat B."/>
            <person name="Kuo A."/>
            <person name="Liang C."/>
            <person name="Lipzen A."/>
            <person name="Lutzoni F."/>
            <person name="Magnuson J."/>
            <person name="Mondo S."/>
            <person name="Nolan M."/>
            <person name="Ohm R."/>
            <person name="Pangilinan J."/>
            <person name="Park H.-J."/>
            <person name="Ramirez L."/>
            <person name="Alfaro M."/>
            <person name="Sun H."/>
            <person name="Tritt A."/>
            <person name="Yoshinaga Y."/>
            <person name="Zwiers L.-H."/>
            <person name="Turgeon B."/>
            <person name="Goodwin S."/>
            <person name="Spatafora J."/>
            <person name="Crous P."/>
            <person name="Grigoriev I."/>
        </authorList>
    </citation>
    <scope>NUCLEOTIDE SEQUENCE</scope>
    <source>
        <strain evidence="2">CBS 473.64</strain>
    </source>
</reference>
<sequence length="746" mass="84923">MQLCDYCIESILKSEESWDYHRCCVCFKNGLEWTASNLEGLDEAHPSRKTERCLFCSRLRQDIEKFAPELQERNGPIYRWSIRTLAKIRESLETIVVTFRQVPVEKNESGVSMEEVKLPETTFYFFPESQNLPAIEELGTSTNPEKNGGRQIKSWIDKCDADHPGCMKRRKAQPTSTQFVPTRLMDIRGPPKSDFKIIKTKETPVQSPYATLSHCWGKIPFIMLLRDNEKKFMTEGVPWKELTKNFKQAIKVARFLGIEYIWIDSLCICQGKGGDFASEGTLMHLVYRNSYCNIAIVDSLDSTGGVFRKRDPSDVAPVRYQPQERSAMFGTRAWRIVTSDLWERELLQTDLYVRGWVFQERMLAPRILHFAHHQIFWDCPSLSACETLPDGLPPPMDGIAKPDRRWRGRLQEPENGDGTLDGASDDSIDEFWRSAIRKYTNCALTKGSDKLVAMWGIAKIVRDAMGIEYGAGLWEKNLEDQLTWRVDECTLRERPSESKAWDLERPGIPSWSWASMDGPIEVPPPLTVVRHYTVTNHSGSSLCFQFASGKRPSNALKQAATDASKSELGLTTDMIKADTGDAEPELKTQWLDIQGHVGKGTLQQDHSLKKWILWVDGMNGAEIEAFPDLVPDPNQKEDWTQFFAVLSAKQVVKPIEKLVGDNESTEHEEPPIDDGDSSSYAHDILYAGVGILMKQVKDHHFHRTGAFSFRNASRDVYYKCLQATFGGEDLPSEMFDSTKGRKFWLG</sequence>